<accession>A0ABP7E624</accession>
<gene>
    <name evidence="5" type="primary">pepE</name>
    <name evidence="5" type="ORF">GCM10023082_09610</name>
</gene>
<keyword evidence="3" id="KW-0378">Hydrolase</keyword>
<evidence type="ECO:0000256" key="3">
    <source>
        <dbReference type="ARBA" id="ARBA00022801"/>
    </source>
</evidence>
<comment type="similarity">
    <text evidence="1">Belongs to the peptidase S51 family.</text>
</comment>
<dbReference type="InterPro" id="IPR005320">
    <property type="entry name" value="Peptidase_S51"/>
</dbReference>
<reference evidence="6" key="1">
    <citation type="journal article" date="2019" name="Int. J. Syst. Evol. Microbiol.">
        <title>The Global Catalogue of Microorganisms (GCM) 10K type strain sequencing project: providing services to taxonomists for standard genome sequencing and annotation.</title>
        <authorList>
            <consortium name="The Broad Institute Genomics Platform"/>
            <consortium name="The Broad Institute Genome Sequencing Center for Infectious Disease"/>
            <person name="Wu L."/>
            <person name="Ma J."/>
        </authorList>
    </citation>
    <scope>NUCLEOTIDE SEQUENCE [LARGE SCALE GENOMIC DNA]</scope>
    <source>
        <strain evidence="6">JCM 30846</strain>
    </source>
</reference>
<protein>
    <submittedName>
        <fullName evidence="5">Dipeptidase PepE</fullName>
    </submittedName>
</protein>
<dbReference type="NCBIfam" id="NF003642">
    <property type="entry name" value="PRK05282.1"/>
    <property type="match status" value="1"/>
</dbReference>
<comment type="caution">
    <text evidence="5">The sequence shown here is derived from an EMBL/GenBank/DDBJ whole genome shotgun (WGS) entry which is preliminary data.</text>
</comment>
<dbReference type="RefSeq" id="WP_345641548.1">
    <property type="nucleotide sequence ID" value="NZ_BAABEP010000003.1"/>
</dbReference>
<evidence type="ECO:0000313" key="5">
    <source>
        <dbReference type="EMBL" id="GAA3713919.1"/>
    </source>
</evidence>
<proteinExistence type="inferred from homology"/>
<organism evidence="5 6">
    <name type="scientific">Streptomyces tremellae</name>
    <dbReference type="NCBI Taxonomy" id="1124239"/>
    <lineage>
        <taxon>Bacteria</taxon>
        <taxon>Bacillati</taxon>
        <taxon>Actinomycetota</taxon>
        <taxon>Actinomycetes</taxon>
        <taxon>Kitasatosporales</taxon>
        <taxon>Streptomycetaceae</taxon>
        <taxon>Streptomyces</taxon>
    </lineage>
</organism>
<dbReference type="SUPFAM" id="SSF52317">
    <property type="entry name" value="Class I glutamine amidotransferase-like"/>
    <property type="match status" value="1"/>
</dbReference>
<evidence type="ECO:0000256" key="4">
    <source>
        <dbReference type="ARBA" id="ARBA00022825"/>
    </source>
</evidence>
<evidence type="ECO:0000256" key="2">
    <source>
        <dbReference type="ARBA" id="ARBA00022670"/>
    </source>
</evidence>
<dbReference type="CDD" id="cd03146">
    <property type="entry name" value="GAT1_Peptidase_E"/>
    <property type="match status" value="1"/>
</dbReference>
<dbReference type="PANTHER" id="PTHR20842:SF0">
    <property type="entry name" value="ALPHA-ASPARTYL DIPEPTIDASE"/>
    <property type="match status" value="1"/>
</dbReference>
<dbReference type="EMBL" id="BAABEP010000003">
    <property type="protein sequence ID" value="GAA3713919.1"/>
    <property type="molecule type" value="Genomic_DNA"/>
</dbReference>
<dbReference type="Pfam" id="PF03575">
    <property type="entry name" value="Peptidase_S51"/>
    <property type="match status" value="1"/>
</dbReference>
<keyword evidence="2" id="KW-0645">Protease</keyword>
<sequence>MKLLLLSNSTAPGRRYLDHAKEEIRDALGGAADLLFVPYALADHDAYTAQVAAALEPLGIRVTGAHTAADPAAAVRAAGAVFVGGGNSFRLLKALHTFGLVAAIRERVGAGAPYLGSSAGTNMACPTLRTTNDMPIVQPPSFDALGLLPFQINPHYLDASPDRAHMGETRAQRLAQFLEENDVPVVGLREGTWLRRTDGSLTLGGTPAGAVVFRRGRQPEEVPTGHDLSELLTYEARFDRR</sequence>
<evidence type="ECO:0000256" key="1">
    <source>
        <dbReference type="ARBA" id="ARBA00006534"/>
    </source>
</evidence>
<dbReference type="InterPro" id="IPR029062">
    <property type="entry name" value="Class_I_gatase-like"/>
</dbReference>
<dbReference type="Gene3D" id="3.40.50.880">
    <property type="match status" value="1"/>
</dbReference>
<keyword evidence="4" id="KW-0720">Serine protease</keyword>
<dbReference type="Proteomes" id="UP001499884">
    <property type="component" value="Unassembled WGS sequence"/>
</dbReference>
<evidence type="ECO:0000313" key="6">
    <source>
        <dbReference type="Proteomes" id="UP001499884"/>
    </source>
</evidence>
<dbReference type="PANTHER" id="PTHR20842">
    <property type="entry name" value="PROTEASE S51 ALPHA-ASPARTYL DIPEPTIDASE"/>
    <property type="match status" value="1"/>
</dbReference>
<keyword evidence="6" id="KW-1185">Reference proteome</keyword>
<name>A0ABP7E624_9ACTN</name>